<accession>A0A4U9VX14</accession>
<dbReference type="RefSeq" id="WP_028069648.1">
    <property type="nucleotide sequence ID" value="NZ_CP141191.1"/>
</dbReference>
<dbReference type="InterPro" id="IPR028983">
    <property type="entry name" value="PA2201-like_C"/>
</dbReference>
<evidence type="ECO:0000313" key="2">
    <source>
        <dbReference type="EMBL" id="VTR51117.1"/>
    </source>
</evidence>
<evidence type="ECO:0000313" key="3">
    <source>
        <dbReference type="Proteomes" id="UP000308196"/>
    </source>
</evidence>
<sequence length="253" mass="29927">MGFFSKIFGATREHKEPQKVRAQYKDSKYFNKELERINLWISDDDEDFQRYEEKNGRLENHHFIEACNIRLQKLQVDYAKGEPIDQLIPTLDAAIDFLLKADPQEFKNNSLFIKCCSLLFLVDRLQEHTAAVHRFINAWENSPIESSFKPVRLIYFLTGLDNKGISTNDYKPFVVLQKIIDLPIREAGAALVQYLEEWYSLHNEEAWYDSHLREWGYTGYWSWEAAAIAKKMELDSSRFKDNPYFPYDIFLSK</sequence>
<dbReference type="Gene3D" id="1.10.3920.10">
    <property type="entry name" value="PA2201 C-terminal domain-like"/>
    <property type="match status" value="1"/>
</dbReference>
<name>A0A4U9VX14_9SPHI</name>
<gene>
    <name evidence="2" type="ORF">NCTC11429_04268</name>
</gene>
<organism evidence="2 3">
    <name type="scientific">Sphingobacterium thalpophilum</name>
    <dbReference type="NCBI Taxonomy" id="259"/>
    <lineage>
        <taxon>Bacteria</taxon>
        <taxon>Pseudomonadati</taxon>
        <taxon>Bacteroidota</taxon>
        <taxon>Sphingobacteriia</taxon>
        <taxon>Sphingobacteriales</taxon>
        <taxon>Sphingobacteriaceae</taxon>
        <taxon>Sphingobacterium</taxon>
    </lineage>
</organism>
<dbReference type="Pfam" id="PF08929">
    <property type="entry name" value="PoNi_C"/>
    <property type="match status" value="1"/>
</dbReference>
<dbReference type="KEGG" id="stha:NCTC11429_04268"/>
<dbReference type="STRING" id="1123265.GCA_000686625_02512"/>
<proteinExistence type="predicted"/>
<dbReference type="Proteomes" id="UP000308196">
    <property type="component" value="Chromosome"/>
</dbReference>
<feature type="domain" description="PoNi C-terminal" evidence="1">
    <location>
        <begin position="157"/>
        <end position="249"/>
    </location>
</feature>
<reference evidence="2 3" key="1">
    <citation type="submission" date="2019-05" db="EMBL/GenBank/DDBJ databases">
        <authorList>
            <consortium name="Pathogen Informatics"/>
        </authorList>
    </citation>
    <scope>NUCLEOTIDE SEQUENCE [LARGE SCALE GENOMIC DNA]</scope>
    <source>
        <strain evidence="2 3">NCTC11429</strain>
    </source>
</reference>
<dbReference type="AlphaFoldDB" id="A0A4U9VX14"/>
<dbReference type="InterPro" id="IPR015025">
    <property type="entry name" value="PoNi_C"/>
</dbReference>
<dbReference type="GeneID" id="78464873"/>
<protein>
    <submittedName>
        <fullName evidence="2">Domain of uncharacterized function (DUF1911)</fullName>
    </submittedName>
</protein>
<dbReference type="EMBL" id="LR590484">
    <property type="protein sequence ID" value="VTR51117.1"/>
    <property type="molecule type" value="Genomic_DNA"/>
</dbReference>
<evidence type="ECO:0000259" key="1">
    <source>
        <dbReference type="Pfam" id="PF08929"/>
    </source>
</evidence>
<dbReference type="SUPFAM" id="SSF140731">
    <property type="entry name" value="PA2201 C-terminal domain-like"/>
    <property type="match status" value="1"/>
</dbReference>